<dbReference type="Proteomes" id="UP001597549">
    <property type="component" value="Unassembled WGS sequence"/>
</dbReference>
<dbReference type="GO" id="GO:0016874">
    <property type="term" value="F:ligase activity"/>
    <property type="evidence" value="ECO:0007669"/>
    <property type="project" value="UniProtKB-KW"/>
</dbReference>
<proteinExistence type="predicted"/>
<dbReference type="EC" id="3.1.-.-" evidence="2"/>
<keyword evidence="2" id="KW-0436">Ligase</keyword>
<evidence type="ECO:0000313" key="3">
    <source>
        <dbReference type="Proteomes" id="UP001597549"/>
    </source>
</evidence>
<dbReference type="PIRSF" id="PIRSF000887">
    <property type="entry name" value="Pesterase_MJ0037"/>
    <property type="match status" value="1"/>
</dbReference>
<name>A0ABW5Z6E7_9FLAO</name>
<keyword evidence="2" id="KW-0378">Hydrolase</keyword>
<dbReference type="InterPro" id="IPR004843">
    <property type="entry name" value="Calcineurin-like_PHP"/>
</dbReference>
<gene>
    <name evidence="2" type="primary">pdeM</name>
    <name evidence="2" type="ORF">ACFSX9_03110</name>
</gene>
<dbReference type="InterPro" id="IPR026336">
    <property type="entry name" value="PdeM-like"/>
</dbReference>
<dbReference type="Gene3D" id="3.60.21.10">
    <property type="match status" value="1"/>
</dbReference>
<dbReference type="GO" id="GO:0016787">
    <property type="term" value="F:hydrolase activity"/>
    <property type="evidence" value="ECO:0007669"/>
    <property type="project" value="UniProtKB-KW"/>
</dbReference>
<dbReference type="PANTHER" id="PTHR39323:SF1">
    <property type="entry name" value="BLR1149 PROTEIN"/>
    <property type="match status" value="1"/>
</dbReference>
<accession>A0ABW5Z6E7</accession>
<keyword evidence="2" id="KW-0255">Endonuclease</keyword>
<dbReference type="PANTHER" id="PTHR39323">
    <property type="entry name" value="BLR1149 PROTEIN"/>
    <property type="match status" value="1"/>
</dbReference>
<sequence length="211" mass="24378">MKITIQSQTFILHHFGAVFWESNSILLLSDVHLGKVSHFRKHGIAIPMEAIIANFNRMDTLIAEFQPKSIIFLGDLFHSVQNIEFELFANWTKLLSQKIILVKGNHDIVNELFFEELNIEVMNELLIDNFILTHHPLEGNTLFNFCGHIHPGIKIRGKGRQFLNISCFFRKPTQMIFPSFGEFTGNFYLEPTKNDLVYGITPDEVFEVVLK</sequence>
<keyword evidence="2" id="KW-0540">Nuclease</keyword>
<evidence type="ECO:0000313" key="2">
    <source>
        <dbReference type="EMBL" id="MFD2907716.1"/>
    </source>
</evidence>
<dbReference type="Pfam" id="PF00149">
    <property type="entry name" value="Metallophos"/>
    <property type="match status" value="1"/>
</dbReference>
<dbReference type="NCBIfam" id="TIGR04123">
    <property type="entry name" value="P_estr_lig_assc"/>
    <property type="match status" value="1"/>
</dbReference>
<comment type="caution">
    <text evidence="2">The sequence shown here is derived from an EMBL/GenBank/DDBJ whole genome shotgun (WGS) entry which is preliminary data.</text>
</comment>
<reference evidence="3" key="1">
    <citation type="journal article" date="2019" name="Int. J. Syst. Evol. Microbiol.">
        <title>The Global Catalogue of Microorganisms (GCM) 10K type strain sequencing project: providing services to taxonomists for standard genome sequencing and annotation.</title>
        <authorList>
            <consortium name="The Broad Institute Genomics Platform"/>
            <consortium name="The Broad Institute Genome Sequencing Center for Infectious Disease"/>
            <person name="Wu L."/>
            <person name="Ma J."/>
        </authorList>
    </citation>
    <scope>NUCLEOTIDE SEQUENCE [LARGE SCALE GENOMIC DNA]</scope>
    <source>
        <strain evidence="3">KCTC 52644</strain>
    </source>
</reference>
<dbReference type="EMBL" id="JBHUOL010000006">
    <property type="protein sequence ID" value="MFD2907716.1"/>
    <property type="molecule type" value="Genomic_DNA"/>
</dbReference>
<feature type="domain" description="Calcineurin-like phosphoesterase" evidence="1">
    <location>
        <begin position="25"/>
        <end position="139"/>
    </location>
</feature>
<protein>
    <submittedName>
        <fullName evidence="2">Ligase-associated DNA damage response endonuclease PdeM</fullName>
        <ecNumber evidence="2">3.1.-.-</ecNumber>
    </submittedName>
</protein>
<dbReference type="RefSeq" id="WP_379804264.1">
    <property type="nucleotide sequence ID" value="NZ_JBHUOL010000006.1"/>
</dbReference>
<keyword evidence="3" id="KW-1185">Reference proteome</keyword>
<dbReference type="InterPro" id="IPR024173">
    <property type="entry name" value="Pesterase_MJ0037-like"/>
</dbReference>
<organism evidence="2 3">
    <name type="scientific">Flavobacterium ardleyense</name>
    <dbReference type="NCBI Taxonomy" id="2038737"/>
    <lineage>
        <taxon>Bacteria</taxon>
        <taxon>Pseudomonadati</taxon>
        <taxon>Bacteroidota</taxon>
        <taxon>Flavobacteriia</taxon>
        <taxon>Flavobacteriales</taxon>
        <taxon>Flavobacteriaceae</taxon>
        <taxon>Flavobacterium</taxon>
    </lineage>
</organism>
<evidence type="ECO:0000259" key="1">
    <source>
        <dbReference type="Pfam" id="PF00149"/>
    </source>
</evidence>
<dbReference type="InterPro" id="IPR029052">
    <property type="entry name" value="Metallo-depent_PP-like"/>
</dbReference>
<dbReference type="GO" id="GO:0004519">
    <property type="term" value="F:endonuclease activity"/>
    <property type="evidence" value="ECO:0007669"/>
    <property type="project" value="UniProtKB-KW"/>
</dbReference>
<dbReference type="SUPFAM" id="SSF56300">
    <property type="entry name" value="Metallo-dependent phosphatases"/>
    <property type="match status" value="1"/>
</dbReference>